<dbReference type="GO" id="GO:0046872">
    <property type="term" value="F:metal ion binding"/>
    <property type="evidence" value="ECO:0007669"/>
    <property type="project" value="UniProtKB-KW"/>
</dbReference>
<gene>
    <name evidence="11" type="ORF">Poli38472_014155</name>
</gene>
<keyword evidence="12" id="KW-1185">Reference proteome</keyword>
<dbReference type="GO" id="GO:0005886">
    <property type="term" value="C:plasma membrane"/>
    <property type="evidence" value="ECO:0007669"/>
    <property type="project" value="TreeGrafter"/>
</dbReference>
<dbReference type="Gene3D" id="1.10.1380.10">
    <property type="entry name" value="Neutral endopeptidase , domain2"/>
    <property type="match status" value="1"/>
</dbReference>
<reference evidence="11" key="1">
    <citation type="submission" date="2019-03" db="EMBL/GenBank/DDBJ databases">
        <title>Long read genome sequence of the mycoparasitic Pythium oligandrum ATCC 38472 isolated from sugarbeet rhizosphere.</title>
        <authorList>
            <person name="Gaulin E."/>
        </authorList>
    </citation>
    <scope>NUCLEOTIDE SEQUENCE</scope>
    <source>
        <strain evidence="11">ATCC 38472_TT</strain>
    </source>
</reference>
<evidence type="ECO:0000256" key="8">
    <source>
        <dbReference type="SAM" id="SignalP"/>
    </source>
</evidence>
<keyword evidence="7" id="KW-0482">Metalloprotease</keyword>
<proteinExistence type="inferred from homology"/>
<dbReference type="EMBL" id="SPLM01000041">
    <property type="protein sequence ID" value="TMW64038.1"/>
    <property type="molecule type" value="Genomic_DNA"/>
</dbReference>
<dbReference type="Pfam" id="PF01431">
    <property type="entry name" value="Peptidase_M13"/>
    <property type="match status" value="1"/>
</dbReference>
<evidence type="ECO:0000256" key="5">
    <source>
        <dbReference type="ARBA" id="ARBA00022801"/>
    </source>
</evidence>
<comment type="similarity">
    <text evidence="2">Belongs to the peptidase M13 family.</text>
</comment>
<dbReference type="GO" id="GO:0016485">
    <property type="term" value="P:protein processing"/>
    <property type="evidence" value="ECO:0007669"/>
    <property type="project" value="TreeGrafter"/>
</dbReference>
<feature type="domain" description="Peptidase M13 C-terminal" evidence="9">
    <location>
        <begin position="469"/>
        <end position="678"/>
    </location>
</feature>
<dbReference type="InterPro" id="IPR008753">
    <property type="entry name" value="Peptidase_M13_N"/>
</dbReference>
<evidence type="ECO:0000256" key="2">
    <source>
        <dbReference type="ARBA" id="ARBA00007357"/>
    </source>
</evidence>
<evidence type="ECO:0000256" key="1">
    <source>
        <dbReference type="ARBA" id="ARBA00001947"/>
    </source>
</evidence>
<dbReference type="InterPro" id="IPR024079">
    <property type="entry name" value="MetalloPept_cat_dom_sf"/>
</dbReference>
<evidence type="ECO:0008006" key="13">
    <source>
        <dbReference type="Google" id="ProtNLM"/>
    </source>
</evidence>
<evidence type="ECO:0000259" key="9">
    <source>
        <dbReference type="Pfam" id="PF01431"/>
    </source>
</evidence>
<feature type="signal peptide" evidence="8">
    <location>
        <begin position="1"/>
        <end position="21"/>
    </location>
</feature>
<dbReference type="SUPFAM" id="SSF55486">
    <property type="entry name" value="Metalloproteases ('zincins'), catalytic domain"/>
    <property type="match status" value="1"/>
</dbReference>
<dbReference type="Proteomes" id="UP000794436">
    <property type="component" value="Unassembled WGS sequence"/>
</dbReference>
<evidence type="ECO:0000313" key="11">
    <source>
        <dbReference type="EMBL" id="TMW64038.1"/>
    </source>
</evidence>
<dbReference type="InterPro" id="IPR018497">
    <property type="entry name" value="Peptidase_M13_C"/>
</dbReference>
<evidence type="ECO:0000256" key="7">
    <source>
        <dbReference type="ARBA" id="ARBA00023049"/>
    </source>
</evidence>
<dbReference type="Gene3D" id="3.40.390.10">
    <property type="entry name" value="Collagenase (Catalytic Domain)"/>
    <property type="match status" value="1"/>
</dbReference>
<evidence type="ECO:0000259" key="10">
    <source>
        <dbReference type="Pfam" id="PF05649"/>
    </source>
</evidence>
<keyword evidence="6" id="KW-0862">Zinc</keyword>
<dbReference type="CDD" id="cd08662">
    <property type="entry name" value="M13"/>
    <property type="match status" value="1"/>
</dbReference>
<evidence type="ECO:0000313" key="12">
    <source>
        <dbReference type="Proteomes" id="UP000794436"/>
    </source>
</evidence>
<keyword evidence="4" id="KW-0479">Metal-binding</keyword>
<dbReference type="Pfam" id="PF05649">
    <property type="entry name" value="Peptidase_M13_N"/>
    <property type="match status" value="1"/>
</dbReference>
<dbReference type="InterPro" id="IPR042089">
    <property type="entry name" value="Peptidase_M13_dom_2"/>
</dbReference>
<name>A0A8K1CJF9_PYTOL</name>
<evidence type="ECO:0000256" key="6">
    <source>
        <dbReference type="ARBA" id="ARBA00022833"/>
    </source>
</evidence>
<comment type="cofactor">
    <cofactor evidence="1">
        <name>Zn(2+)</name>
        <dbReference type="ChEBI" id="CHEBI:29105"/>
    </cofactor>
</comment>
<protein>
    <recommendedName>
        <fullName evidence="13">Endothelin-converting enzyme 1</fullName>
    </recommendedName>
</protein>
<organism evidence="11 12">
    <name type="scientific">Pythium oligandrum</name>
    <name type="common">Mycoparasitic fungus</name>
    <dbReference type="NCBI Taxonomy" id="41045"/>
    <lineage>
        <taxon>Eukaryota</taxon>
        <taxon>Sar</taxon>
        <taxon>Stramenopiles</taxon>
        <taxon>Oomycota</taxon>
        <taxon>Peronosporomycetes</taxon>
        <taxon>Pythiales</taxon>
        <taxon>Pythiaceae</taxon>
        <taxon>Pythium</taxon>
    </lineage>
</organism>
<feature type="domain" description="Peptidase M13 N-terminal" evidence="10">
    <location>
        <begin position="37"/>
        <end position="416"/>
    </location>
</feature>
<keyword evidence="3" id="KW-0645">Protease</keyword>
<dbReference type="GO" id="GO:0004222">
    <property type="term" value="F:metalloendopeptidase activity"/>
    <property type="evidence" value="ECO:0007669"/>
    <property type="project" value="InterPro"/>
</dbReference>
<sequence length="679" mass="75572">MKVFISTSIALAALAASPAKAALPSTVSSLMDTSVDPCDDFYQYSCGGWLKANEIPTSGTSIDYSFSSVSDRADLVIQDIVKEDWPIIGEFWDSCLSTDVLDKLAGEPLQAVFSKISSVSTKKDLLKLAGELSRTGASFLTAYQVAGDAKDAKHNAFYVGSMDMTLSQLGYYLDEETWKQIEPAFKQYIASVMGLAGYNNNGSQQGKPKTDDVVNTIIDVEMKIAQLQASIAEQEGDDAYYLPIAIKEAMTKYPLSVGAYFEGLGVLEKSSLKEDSKAVFSFFDFFENAEKFIAETDIKDLKTYIAFQYVNANARYLSTDFYKAYFEFFSKTLNGQQEMSSRESICSFRLQQFFPDLIGKYYFMKMFSNEQEENTQLMTKLIEEAMGEHITKLDWLDDHTRVEAKGKLAKVLNLIGQSKVKKSYPYYLKRDEFFKNIEQVAADNFDKSIARAGAEVDRQEWDMSPATVNAYYSPLENKMVFPAAILQAPFYNGTSHPAQNFGSIGAVIGHELTHGFDTSGRNYDGDGNQRNWWTAEVAEEFETRATCMKNQYSSFQVLGENGQPLAFVNGNTTIGENIADNGGVGLSWDAYHSYMASGKATNVGSVTEAEGEQLFFLAFAQTWCGKDRDGAMLNQINSDPHSPGQWRANGVAMNSEHFSKVFQCKAGSKMNPEKKCQLW</sequence>
<evidence type="ECO:0000256" key="3">
    <source>
        <dbReference type="ARBA" id="ARBA00022670"/>
    </source>
</evidence>
<comment type="caution">
    <text evidence="11">The sequence shown here is derived from an EMBL/GenBank/DDBJ whole genome shotgun (WGS) entry which is preliminary data.</text>
</comment>
<keyword evidence="8" id="KW-0732">Signal</keyword>
<accession>A0A8K1CJF9</accession>
<dbReference type="PANTHER" id="PTHR11733:SF167">
    <property type="entry name" value="FI17812P1-RELATED"/>
    <property type="match status" value="1"/>
</dbReference>
<dbReference type="InterPro" id="IPR000718">
    <property type="entry name" value="Peptidase_M13"/>
</dbReference>
<evidence type="ECO:0000256" key="4">
    <source>
        <dbReference type="ARBA" id="ARBA00022723"/>
    </source>
</evidence>
<feature type="chain" id="PRO_5035458213" description="Endothelin-converting enzyme 1" evidence="8">
    <location>
        <begin position="22"/>
        <end position="679"/>
    </location>
</feature>
<keyword evidence="5" id="KW-0378">Hydrolase</keyword>
<dbReference type="PANTHER" id="PTHR11733">
    <property type="entry name" value="ZINC METALLOPROTEASE FAMILY M13 NEPRILYSIN-RELATED"/>
    <property type="match status" value="1"/>
</dbReference>
<dbReference type="OrthoDB" id="6475849at2759"/>
<dbReference type="AlphaFoldDB" id="A0A8K1CJF9"/>
<dbReference type="PROSITE" id="PS51885">
    <property type="entry name" value="NEPRILYSIN"/>
    <property type="match status" value="1"/>
</dbReference>
<dbReference type="PRINTS" id="PR00786">
    <property type="entry name" value="NEPRILYSIN"/>
</dbReference>